<dbReference type="Proteomes" id="UP000000268">
    <property type="component" value="Chromosome"/>
</dbReference>
<proteinExistence type="predicted"/>
<dbReference type="AlphaFoldDB" id="B0C7N4"/>
<dbReference type="EMBL" id="CP000828">
    <property type="protein sequence ID" value="ABW25294.1"/>
    <property type="molecule type" value="Genomic_DNA"/>
</dbReference>
<protein>
    <submittedName>
        <fullName evidence="1">Uncharacterized protein</fullName>
    </submittedName>
</protein>
<reference evidence="1 2" key="1">
    <citation type="journal article" date="2008" name="Proc. Natl. Acad. Sci. U.S.A.">
        <title>Niche adaptation and genome expansion in the chlorophyll d-producing cyanobacterium Acaryochloris marina.</title>
        <authorList>
            <person name="Swingley W.D."/>
            <person name="Chen M."/>
            <person name="Cheung P.C."/>
            <person name="Conrad A.L."/>
            <person name="Dejesa L.C."/>
            <person name="Hao J."/>
            <person name="Honchak B.M."/>
            <person name="Karbach L.E."/>
            <person name="Kurdoglu A."/>
            <person name="Lahiri S."/>
            <person name="Mastrian S.D."/>
            <person name="Miyashita H."/>
            <person name="Page L."/>
            <person name="Ramakrishna P."/>
            <person name="Satoh S."/>
            <person name="Sattley W.M."/>
            <person name="Shimada Y."/>
            <person name="Taylor H.L."/>
            <person name="Tomo T."/>
            <person name="Tsuchiya T."/>
            <person name="Wang Z.T."/>
            <person name="Raymond J."/>
            <person name="Mimuro M."/>
            <person name="Blankenship R.E."/>
            <person name="Touchman J.W."/>
        </authorList>
    </citation>
    <scope>NUCLEOTIDE SEQUENCE [LARGE SCALE GENOMIC DNA]</scope>
    <source>
        <strain evidence="2">MBIC 11017</strain>
    </source>
</reference>
<accession>B0C7N4</accession>
<organism evidence="1 2">
    <name type="scientific">Acaryochloris marina (strain MBIC 11017)</name>
    <dbReference type="NCBI Taxonomy" id="329726"/>
    <lineage>
        <taxon>Bacteria</taxon>
        <taxon>Bacillati</taxon>
        <taxon>Cyanobacteriota</taxon>
        <taxon>Cyanophyceae</taxon>
        <taxon>Acaryochloridales</taxon>
        <taxon>Acaryochloridaceae</taxon>
        <taxon>Acaryochloris</taxon>
    </lineage>
</organism>
<dbReference type="KEGG" id="amr:AM1_0209"/>
<dbReference type="HOGENOM" id="CLU_2968657_0_0_3"/>
<evidence type="ECO:0000313" key="2">
    <source>
        <dbReference type="Proteomes" id="UP000000268"/>
    </source>
</evidence>
<name>B0C7N4_ACAM1</name>
<gene>
    <name evidence="1" type="ordered locus">AM1_0209</name>
</gene>
<dbReference type="eggNOG" id="COG3850">
    <property type="taxonomic scope" value="Bacteria"/>
</dbReference>
<evidence type="ECO:0000313" key="1">
    <source>
        <dbReference type="EMBL" id="ABW25294.1"/>
    </source>
</evidence>
<sequence>MEKVALRRYFLSKNKEVLQQYRDGRSAFNTSLDRLSYLLKNVRTQHPSSLFSIVNTIE</sequence>
<keyword evidence="2" id="KW-1185">Reference proteome</keyword>